<dbReference type="Proteomes" id="UP000240916">
    <property type="component" value="Segment"/>
</dbReference>
<reference evidence="2 3" key="1">
    <citation type="submission" date="2017-09" db="EMBL/GenBank/DDBJ databases">
        <authorList>
            <person name="Pradhan P."/>
            <person name="Aluri L.S."/>
            <person name="Anandarajan D."/>
            <person name="Beiriger J.C."/>
            <person name="Bethamcharla R."/>
            <person name="Betini N."/>
            <person name="Bhatt S.D."/>
            <person name="Chengalvala S."/>
            <person name="Cox N.E."/>
            <person name="Delvadia B.P."/>
            <person name="Desai A.S."/>
            <person name="Devaney A.M."/>
            <person name="Doyle B.K."/>
            <person name="Edgerton A.O."/>
            <person name="Erlich M.C."/>
            <person name="Fitzpatrick K.C."/>
            <person name="Gajjar E.A."/>
            <person name="Ganguly A."/>
            <person name="Gill R.S."/>
            <person name="Goldman M.G."/>
            <person name="Good P.M."/>
            <person name="Gupta N."/>
            <person name="Haddad L.M."/>
            <person name="Han E.J."/>
            <person name="Jain S."/>
            <person name="Jiang A."/>
            <person name="Jurgielewicz A.D."/>
            <person name="Kainth D.K."/>
            <person name="Karam J.M."/>
            <person name="Kodavatiganti M."/>
            <person name="Kriete S.J."/>
            <person name="MacDonald C.E."/>
            <person name="Maret J.P."/>
            <person name="Mathew A.E."/>
            <person name="Nako S."/>
            <person name="Natrajan M."/>
            <person name="Nishu N.M."/>
            <person name="Parikh A."/>
            <person name="Patel N."/>
            <person name="Patel P.D."/>
            <person name="Patel S."/>
            <person name="Patra K."/>
            <person name="Pumpuckdee D."/>
            <person name="Rai K."/>
            <person name="Ramanathan A."/>
            <person name="Sarkar A."/>
            <person name="Schaffer B.L."/>
            <person name="Shah P."/>
            <person name="Tata R.K."/>
            <person name="Tawfik A.H."/>
            <person name="Thuremella B.T."/>
            <person name="Toma J."/>
            <person name="Tran T.L."/>
            <person name="Veera S."/>
            <person name="Vemulapalli V.K."/>
            <person name="Vidas T.V."/>
            <person name="Vieira K.S."/>
            <person name="Vijayakumar G."/>
            <person name="Walor T.A."/>
            <person name="White C.R."/>
            <person name="Wong B.M."/>
            <person name="Zhao Sl."/>
            <person name="McDonald M.T."/>
            <person name="Dalia R."/>
            <person name="Little J.L."/>
            <person name="Gurney S.M.R."/>
            <person name="Bollivar D.W."/>
            <person name="Garlena R.A."/>
            <person name="Russell D.A."/>
            <person name="Pope W.H."/>
            <person name="Jacobs-Sera D."/>
            <person name="Hendrix R.W."/>
            <person name="Hatfull G.F."/>
        </authorList>
    </citation>
    <scope>NUCLEOTIDE SEQUENCE [LARGE SCALE GENOMIC DNA]</scope>
</reference>
<accession>A0A2D2W462</accession>
<evidence type="ECO:0000313" key="2">
    <source>
        <dbReference type="EMBL" id="ATS92975.1"/>
    </source>
</evidence>
<proteinExistence type="predicted"/>
<evidence type="ECO:0000313" key="3">
    <source>
        <dbReference type="Proteomes" id="UP000240916"/>
    </source>
</evidence>
<gene>
    <name evidence="2" type="ORF">SEA_SUPERPHIKIMAN_134</name>
</gene>
<evidence type="ECO:0000256" key="1">
    <source>
        <dbReference type="SAM" id="MobiDB-lite"/>
    </source>
</evidence>
<protein>
    <submittedName>
        <fullName evidence="2">Uncharacterized protein</fullName>
    </submittedName>
</protein>
<sequence>MSLSKPRTSNSPVRRWVRVKGGTGELSYWDKAAEAEKTIDLPFHFVVLDSLSAISGYHESSKSGIFSNEVRDTRKEPFTVRSRDGVLVEGLYDDIKDRAKALGGKFATSLYIAYKDGDDLAIGNILLSGAALSSFFDFRKGKNLDNDPGVAILKFSGPRTKGRTEYFIPEFGSWTPSDLSSAIALDETLQAYLDGSGQPEESAAPSGGYSQPEEPSSPWDDSEPPF</sequence>
<name>A0A2D2W462_9CAUD</name>
<organism evidence="2 3">
    <name type="scientific">Mycobacterium phage Superphikiman</name>
    <dbReference type="NCBI Taxonomy" id="2041551"/>
    <lineage>
        <taxon>Viruses</taxon>
        <taxon>Duplodnaviria</taxon>
        <taxon>Heunggongvirae</taxon>
        <taxon>Uroviricota</taxon>
        <taxon>Caudoviricetes</taxon>
        <taxon>Omegavirus</taxon>
        <taxon>Omegavirus courthouse</taxon>
    </lineage>
</organism>
<dbReference type="EMBL" id="MF919534">
    <property type="protein sequence ID" value="ATS92975.1"/>
    <property type="molecule type" value="Genomic_DNA"/>
</dbReference>
<feature type="region of interest" description="Disordered" evidence="1">
    <location>
        <begin position="194"/>
        <end position="226"/>
    </location>
</feature>